<dbReference type="CDD" id="cd08766">
    <property type="entry name" value="Cyt_b561_ACYB-1_like"/>
    <property type="match status" value="1"/>
</dbReference>
<dbReference type="EMBL" id="JBBNAF010000010">
    <property type="protein sequence ID" value="KAK9106516.1"/>
    <property type="molecule type" value="Genomic_DNA"/>
</dbReference>
<comment type="subcellular location">
    <subcellularLocation>
        <location evidence="2">Membrane</location>
        <topology evidence="2">Multi-pass membrane protein</topology>
    </subcellularLocation>
</comment>
<sequence length="222" mass="24259">MAPKDGSSFRLTALPVVVVANVLSLAFVTLILVWALHFQGGLGFKSENVQQIFNIHPVLMIIGPIFIGGEAIMVYKTVPSTKKVKKLVHLILHLVALALGILGITAVFKFQHDVQLGNLRTLHSWLGIATISLYGLQWLFAAFSFWFPKAATTTRAKLLPWHWFAGMAIFVMAVMTAETGLNRLTVPGGTLDLASLIVNFTGLLILLFAVTVSLSVILPRTR</sequence>
<evidence type="ECO:0000313" key="14">
    <source>
        <dbReference type="Proteomes" id="UP001420932"/>
    </source>
</evidence>
<gene>
    <name evidence="13" type="ORF">Syun_022527</name>
</gene>
<organism evidence="13 14">
    <name type="scientific">Stephania yunnanensis</name>
    <dbReference type="NCBI Taxonomy" id="152371"/>
    <lineage>
        <taxon>Eukaryota</taxon>
        <taxon>Viridiplantae</taxon>
        <taxon>Streptophyta</taxon>
        <taxon>Embryophyta</taxon>
        <taxon>Tracheophyta</taxon>
        <taxon>Spermatophyta</taxon>
        <taxon>Magnoliopsida</taxon>
        <taxon>Ranunculales</taxon>
        <taxon>Menispermaceae</taxon>
        <taxon>Menispermoideae</taxon>
        <taxon>Cissampelideae</taxon>
        <taxon>Stephania</taxon>
    </lineage>
</organism>
<reference evidence="13 14" key="1">
    <citation type="submission" date="2024-01" db="EMBL/GenBank/DDBJ databases">
        <title>Genome assemblies of Stephania.</title>
        <authorList>
            <person name="Yang L."/>
        </authorList>
    </citation>
    <scope>NUCLEOTIDE SEQUENCE [LARGE SCALE GENOMIC DNA]</scope>
    <source>
        <strain evidence="13">YNDBR</strain>
        <tissue evidence="13">Leaf</tissue>
    </source>
</reference>
<dbReference type="InterPro" id="IPR043205">
    <property type="entry name" value="CYB561/CYBRD1-like"/>
</dbReference>
<dbReference type="SMART" id="SM00665">
    <property type="entry name" value="B561"/>
    <property type="match status" value="1"/>
</dbReference>
<evidence type="ECO:0000256" key="11">
    <source>
        <dbReference type="SAM" id="Phobius"/>
    </source>
</evidence>
<evidence type="ECO:0000256" key="1">
    <source>
        <dbReference type="ARBA" id="ARBA00001970"/>
    </source>
</evidence>
<evidence type="ECO:0000313" key="13">
    <source>
        <dbReference type="EMBL" id="KAK9106516.1"/>
    </source>
</evidence>
<feature type="transmembrane region" description="Helical" evidence="11">
    <location>
        <begin position="87"/>
        <end position="110"/>
    </location>
</feature>
<dbReference type="PROSITE" id="PS50939">
    <property type="entry name" value="CYTOCHROME_B561"/>
    <property type="match status" value="1"/>
</dbReference>
<dbReference type="Proteomes" id="UP001420932">
    <property type="component" value="Unassembled WGS sequence"/>
</dbReference>
<evidence type="ECO:0000256" key="2">
    <source>
        <dbReference type="ARBA" id="ARBA00004141"/>
    </source>
</evidence>
<evidence type="ECO:0000256" key="4">
    <source>
        <dbReference type="ARBA" id="ARBA00022617"/>
    </source>
</evidence>
<proteinExistence type="predicted"/>
<evidence type="ECO:0000256" key="6">
    <source>
        <dbReference type="ARBA" id="ARBA00022723"/>
    </source>
</evidence>
<feature type="transmembrane region" description="Helical" evidence="11">
    <location>
        <begin position="122"/>
        <end position="146"/>
    </location>
</feature>
<dbReference type="InterPro" id="IPR006593">
    <property type="entry name" value="Cyt_b561/ferric_Rdtase_TM"/>
</dbReference>
<accession>A0AAP0I2U6</accession>
<dbReference type="Gene3D" id="1.20.120.1770">
    <property type="match status" value="1"/>
</dbReference>
<evidence type="ECO:0000256" key="3">
    <source>
        <dbReference type="ARBA" id="ARBA00022448"/>
    </source>
</evidence>
<dbReference type="AlphaFoldDB" id="A0AAP0I2U6"/>
<keyword evidence="5 11" id="KW-0812">Transmembrane</keyword>
<feature type="domain" description="Cytochrome b561" evidence="12">
    <location>
        <begin position="19"/>
        <end position="217"/>
    </location>
</feature>
<keyword evidence="3" id="KW-0813">Transport</keyword>
<dbReference type="GO" id="GO:0016020">
    <property type="term" value="C:membrane"/>
    <property type="evidence" value="ECO:0007669"/>
    <property type="project" value="UniProtKB-SubCell"/>
</dbReference>
<feature type="transmembrane region" description="Helical" evidence="11">
    <location>
        <begin position="55"/>
        <end position="75"/>
    </location>
</feature>
<dbReference type="Pfam" id="PF03188">
    <property type="entry name" value="Cytochrom_B561"/>
    <property type="match status" value="1"/>
</dbReference>
<name>A0AAP0I2U6_9MAGN</name>
<dbReference type="GO" id="GO:0046872">
    <property type="term" value="F:metal ion binding"/>
    <property type="evidence" value="ECO:0007669"/>
    <property type="project" value="UniProtKB-KW"/>
</dbReference>
<feature type="transmembrane region" description="Helical" evidence="11">
    <location>
        <begin position="158"/>
        <end position="177"/>
    </location>
</feature>
<keyword evidence="6" id="KW-0479">Metal-binding</keyword>
<dbReference type="FunFam" id="1.20.120.1770:FF:000001">
    <property type="entry name" value="Cytochrome b reductase 1"/>
    <property type="match status" value="1"/>
</dbReference>
<protein>
    <recommendedName>
        <fullName evidence="12">Cytochrome b561 domain-containing protein</fullName>
    </recommendedName>
</protein>
<keyword evidence="7" id="KW-0249">Electron transport</keyword>
<keyword evidence="8 11" id="KW-1133">Transmembrane helix</keyword>
<feature type="transmembrane region" description="Helical" evidence="11">
    <location>
        <begin position="197"/>
        <end position="218"/>
    </location>
</feature>
<evidence type="ECO:0000256" key="5">
    <source>
        <dbReference type="ARBA" id="ARBA00022692"/>
    </source>
</evidence>
<keyword evidence="9" id="KW-0408">Iron</keyword>
<dbReference type="PANTHER" id="PTHR10106:SF43">
    <property type="entry name" value="CYTOCHROME B561 FAMILY PROTEIN, EXPRESSED"/>
    <property type="match status" value="1"/>
</dbReference>
<evidence type="ECO:0000256" key="9">
    <source>
        <dbReference type="ARBA" id="ARBA00023004"/>
    </source>
</evidence>
<dbReference type="GO" id="GO:0016491">
    <property type="term" value="F:oxidoreductase activity"/>
    <property type="evidence" value="ECO:0007669"/>
    <property type="project" value="InterPro"/>
</dbReference>
<evidence type="ECO:0000256" key="10">
    <source>
        <dbReference type="ARBA" id="ARBA00023136"/>
    </source>
</evidence>
<feature type="transmembrane region" description="Helical" evidence="11">
    <location>
        <begin position="12"/>
        <end position="35"/>
    </location>
</feature>
<comment type="caution">
    <text evidence="13">The sequence shown here is derived from an EMBL/GenBank/DDBJ whole genome shotgun (WGS) entry which is preliminary data.</text>
</comment>
<dbReference type="PANTHER" id="PTHR10106">
    <property type="entry name" value="CYTOCHROME B561-RELATED"/>
    <property type="match status" value="1"/>
</dbReference>
<keyword evidence="10 11" id="KW-0472">Membrane</keyword>
<keyword evidence="14" id="KW-1185">Reference proteome</keyword>
<evidence type="ECO:0000259" key="12">
    <source>
        <dbReference type="PROSITE" id="PS50939"/>
    </source>
</evidence>
<evidence type="ECO:0000256" key="7">
    <source>
        <dbReference type="ARBA" id="ARBA00022982"/>
    </source>
</evidence>
<comment type="cofactor">
    <cofactor evidence="1">
        <name>heme b</name>
        <dbReference type="ChEBI" id="CHEBI:60344"/>
    </cofactor>
</comment>
<keyword evidence="4" id="KW-0349">Heme</keyword>
<evidence type="ECO:0000256" key="8">
    <source>
        <dbReference type="ARBA" id="ARBA00022989"/>
    </source>
</evidence>